<evidence type="ECO:0000256" key="1">
    <source>
        <dbReference type="ARBA" id="ARBA00022801"/>
    </source>
</evidence>
<name>A0A5B9E8Q0_9BACT</name>
<dbReference type="GO" id="GO:0016787">
    <property type="term" value="F:hydrolase activity"/>
    <property type="evidence" value="ECO:0007669"/>
    <property type="project" value="UniProtKB-KW"/>
</dbReference>
<dbReference type="OrthoDB" id="7167803at2"/>
<reference evidence="3 4" key="1">
    <citation type="submission" date="2019-08" db="EMBL/GenBank/DDBJ databases">
        <title>Complete genome sequence of Terriglobus albidus strain ORNL.</title>
        <authorList>
            <person name="Podar M."/>
        </authorList>
    </citation>
    <scope>NUCLEOTIDE SEQUENCE [LARGE SCALE GENOMIC DNA]</scope>
    <source>
        <strain evidence="3 4">ORNL</strain>
    </source>
</reference>
<dbReference type="KEGG" id="talb:FTW19_05405"/>
<evidence type="ECO:0000313" key="4">
    <source>
        <dbReference type="Proteomes" id="UP000321820"/>
    </source>
</evidence>
<dbReference type="GO" id="GO:0005975">
    <property type="term" value="P:carbohydrate metabolic process"/>
    <property type="evidence" value="ECO:0007669"/>
    <property type="project" value="UniProtKB-ARBA"/>
</dbReference>
<feature type="signal peptide" evidence="2">
    <location>
        <begin position="1"/>
        <end position="20"/>
    </location>
</feature>
<feature type="chain" id="PRO_5022809853" description="Alpha glucuronidase N-terminal domain-containing protein" evidence="2">
    <location>
        <begin position="21"/>
        <end position="804"/>
    </location>
</feature>
<gene>
    <name evidence="3" type="ORF">FTW19_05405</name>
</gene>
<dbReference type="Gene3D" id="3.30.379.10">
    <property type="entry name" value="Chitobiase/beta-hexosaminidase domain 2-like"/>
    <property type="match status" value="1"/>
</dbReference>
<dbReference type="AlphaFoldDB" id="A0A5B9E8Q0"/>
<evidence type="ECO:0008006" key="5">
    <source>
        <dbReference type="Google" id="ProtNLM"/>
    </source>
</evidence>
<protein>
    <recommendedName>
        <fullName evidence="5">Alpha glucuronidase N-terminal domain-containing protein</fullName>
    </recommendedName>
</protein>
<dbReference type="SUPFAM" id="SSF55545">
    <property type="entry name" value="beta-N-acetylhexosaminidase-like domain"/>
    <property type="match status" value="1"/>
</dbReference>
<dbReference type="RefSeq" id="WP_147646686.1">
    <property type="nucleotide sequence ID" value="NZ_CP042806.1"/>
</dbReference>
<evidence type="ECO:0000313" key="3">
    <source>
        <dbReference type="EMBL" id="QEE27495.1"/>
    </source>
</evidence>
<keyword evidence="4" id="KW-1185">Reference proteome</keyword>
<dbReference type="Proteomes" id="UP000321820">
    <property type="component" value="Chromosome"/>
</dbReference>
<dbReference type="InterPro" id="IPR029018">
    <property type="entry name" value="Hex-like_dom2"/>
</dbReference>
<evidence type="ECO:0000256" key="2">
    <source>
        <dbReference type="SAM" id="SignalP"/>
    </source>
</evidence>
<proteinExistence type="predicted"/>
<keyword evidence="1" id="KW-0378">Hydrolase</keyword>
<organism evidence="3 4">
    <name type="scientific">Terriglobus albidus</name>
    <dbReference type="NCBI Taxonomy" id="1592106"/>
    <lineage>
        <taxon>Bacteria</taxon>
        <taxon>Pseudomonadati</taxon>
        <taxon>Acidobacteriota</taxon>
        <taxon>Terriglobia</taxon>
        <taxon>Terriglobales</taxon>
        <taxon>Acidobacteriaceae</taxon>
        <taxon>Terriglobus</taxon>
    </lineage>
</organism>
<sequence length="804" mass="90333">MRRITFLAACLSVCTGCALAYATAAVPVRSTVVARPQTPVEAKAIEMLREESGRHSRTSLEFAEKLPSRSSNPVLLIATRQQVSTLLPADLQTSWQQTLSRLDPSSASEGYLVAPLRWKSMPFLVIAGNDARGELFGIGWLLRQLAGSDVAAIFTTKAFFTAPEKPVRGYQIGYRMKNNTYDAWTLPQFEQQLRDLAVFGMNTMQVVAPVSDDALTSPLYPAPALETVIGLSRMSAAYGLRFDLYYPELRRDYGRAQDQDDELKDFEALVRQLPQVDSLHIPGGDPGRTPPELLFPLVEREAGILHRYHPGATIWISGQGFDAQRYETFYRLLQQKPSWLTGVFFGPQSRDGLPIQRQRIPREIALEFYPDIAHTMHAQFPVPQWDPIFALTEGREPICPRPAGFTAIYRHFAPLHSGFMLYSEGVNDDVNKFLWAQWGWSSASSAHQTLTQYAHYFLHASSAQMAEQTASAIEDLERNWSGPLLANTHIPDTLAELRRIQQPMESGWRWKSLLYRAVYDAYVQQKRKREVSAEQEAYAALAGSGSSEEIANRARTALASSTPSATEVELHRELFQLADELFHEAGLQLSVSRYQASNWERGANLDRADTPLNDRVWIESEIGKAMQQASEQERIQRLHQLAHATSVQAGTLYDDLGNPSAEPHLVRGRGWRQDPELYETAIDGIADQTLEHGWKFSWLSYAETLYETPLRMHYDHLQTGCPYRLRVVYAGEEYHLPMRLIANGSTELQPYRLRATNPEVVEYELNPAITARGNLDLAWNRPGGAGGGGRGGQIAEVWLIPCAQ</sequence>
<keyword evidence="2" id="KW-0732">Signal</keyword>
<dbReference type="EMBL" id="CP042806">
    <property type="protein sequence ID" value="QEE27495.1"/>
    <property type="molecule type" value="Genomic_DNA"/>
</dbReference>
<accession>A0A5B9E8Q0</accession>